<accession>A0ABR3N9V0</accession>
<dbReference type="Proteomes" id="UP001558613">
    <property type="component" value="Unassembled WGS sequence"/>
</dbReference>
<reference evidence="2 3" key="1">
    <citation type="submission" date="2023-09" db="EMBL/GenBank/DDBJ databases">
        <authorList>
            <person name="Wang M."/>
        </authorList>
    </citation>
    <scope>NUCLEOTIDE SEQUENCE [LARGE SCALE GENOMIC DNA]</scope>
    <source>
        <strain evidence="2">GT-2023</strain>
        <tissue evidence="2">Liver</tissue>
    </source>
</reference>
<comment type="caution">
    <text evidence="2">The sequence shown here is derived from an EMBL/GenBank/DDBJ whole genome shotgun (WGS) entry which is preliminary data.</text>
</comment>
<gene>
    <name evidence="2" type="ORF">QQF64_026336</name>
</gene>
<feature type="region of interest" description="Disordered" evidence="1">
    <location>
        <begin position="213"/>
        <end position="241"/>
    </location>
</feature>
<evidence type="ECO:0000256" key="1">
    <source>
        <dbReference type="SAM" id="MobiDB-lite"/>
    </source>
</evidence>
<feature type="compositionally biased region" description="Polar residues" evidence="1">
    <location>
        <begin position="109"/>
        <end position="120"/>
    </location>
</feature>
<organism evidence="2 3">
    <name type="scientific">Cirrhinus molitorella</name>
    <name type="common">mud carp</name>
    <dbReference type="NCBI Taxonomy" id="172907"/>
    <lineage>
        <taxon>Eukaryota</taxon>
        <taxon>Metazoa</taxon>
        <taxon>Chordata</taxon>
        <taxon>Craniata</taxon>
        <taxon>Vertebrata</taxon>
        <taxon>Euteleostomi</taxon>
        <taxon>Actinopterygii</taxon>
        <taxon>Neopterygii</taxon>
        <taxon>Teleostei</taxon>
        <taxon>Ostariophysi</taxon>
        <taxon>Cypriniformes</taxon>
        <taxon>Cyprinidae</taxon>
        <taxon>Labeoninae</taxon>
        <taxon>Labeonini</taxon>
        <taxon>Cirrhinus</taxon>
    </lineage>
</organism>
<sequence>MFSIRSSSKPIIIERITGAERLHISEHEMTSVNLDIRELHPRLCVWERRSFKAGFIIPAFGKGMGLILNHGAKKQQPNNNKPKQTHQAPADLQLNLLKLPLLRLQRKPPTNSILSSNSPVNGRDTQERRGLRETLALFRSAADGRSGIRETEMKTRSIQILCVCVCDGEDAARRSRIHLRSSASQRPKQTRKHTALPSACGPMCRELLRARLHQGPDTHGTPPDSSVFDSTAGGAANGRRTQRQMKLKTGADVCSHPIRPSVCLSVSTEGLREKHLNSHQILHSSANDSSTQQQNKLHLPQRQPLNASAARMLSALSSVTHPALSFCRRVKTERLVGIAARSVASLCGDTSAAR</sequence>
<dbReference type="EMBL" id="JAYMGO010000005">
    <property type="protein sequence ID" value="KAL1273522.1"/>
    <property type="molecule type" value="Genomic_DNA"/>
</dbReference>
<feature type="region of interest" description="Disordered" evidence="1">
    <location>
        <begin position="179"/>
        <end position="198"/>
    </location>
</feature>
<proteinExistence type="predicted"/>
<name>A0ABR3N9V0_9TELE</name>
<evidence type="ECO:0000313" key="3">
    <source>
        <dbReference type="Proteomes" id="UP001558613"/>
    </source>
</evidence>
<evidence type="ECO:0000313" key="2">
    <source>
        <dbReference type="EMBL" id="KAL1273522.1"/>
    </source>
</evidence>
<protein>
    <submittedName>
        <fullName evidence="2">Uncharacterized protein</fullName>
    </submittedName>
</protein>
<keyword evidence="3" id="KW-1185">Reference proteome</keyword>
<feature type="region of interest" description="Disordered" evidence="1">
    <location>
        <begin position="108"/>
        <end position="128"/>
    </location>
</feature>